<keyword evidence="3" id="KW-0812">Transmembrane</keyword>
<dbReference type="NCBIfam" id="TIGR02302">
    <property type="entry name" value="aProt_lowcomp"/>
    <property type="match status" value="1"/>
</dbReference>
<feature type="region of interest" description="Disordered" evidence="2">
    <location>
        <begin position="637"/>
        <end position="841"/>
    </location>
</feature>
<dbReference type="HOGENOM" id="CLU_015405_0_0_5"/>
<name>W8S4V4_9RHOB</name>
<feature type="coiled-coil region" evidence="1">
    <location>
        <begin position="490"/>
        <end position="607"/>
    </location>
</feature>
<keyword evidence="1" id="KW-0175">Coiled coil</keyword>
<evidence type="ECO:0000313" key="4">
    <source>
        <dbReference type="EMBL" id="AHM03846.1"/>
    </source>
</evidence>
<dbReference type="PATRIC" id="fig|1294273.3.peg.1439"/>
<keyword evidence="5" id="KW-1185">Reference proteome</keyword>
<proteinExistence type="predicted"/>
<protein>
    <submittedName>
        <fullName evidence="4">Methyl-accepting chemotaxis protein</fullName>
    </submittedName>
</protein>
<feature type="transmembrane region" description="Helical" evidence="3">
    <location>
        <begin position="34"/>
        <end position="56"/>
    </location>
</feature>
<evidence type="ECO:0000256" key="2">
    <source>
        <dbReference type="SAM" id="MobiDB-lite"/>
    </source>
</evidence>
<gene>
    <name evidence="4" type="ORF">roselon_01463</name>
</gene>
<feature type="compositionally biased region" description="Basic and acidic residues" evidence="2">
    <location>
        <begin position="743"/>
        <end position="756"/>
    </location>
</feature>
<evidence type="ECO:0000256" key="3">
    <source>
        <dbReference type="SAM" id="Phobius"/>
    </source>
</evidence>
<dbReference type="InterPro" id="IPR012683">
    <property type="entry name" value="CHP02302_TM"/>
</dbReference>
<feature type="transmembrane region" description="Helical" evidence="3">
    <location>
        <begin position="155"/>
        <end position="174"/>
    </location>
</feature>
<feature type="compositionally biased region" description="Low complexity" evidence="2">
    <location>
        <begin position="642"/>
        <end position="701"/>
    </location>
</feature>
<reference evidence="4 5" key="1">
    <citation type="submission" date="2013-03" db="EMBL/GenBank/DDBJ databases">
        <authorList>
            <person name="Fiebig A."/>
            <person name="Goeker M."/>
            <person name="Klenk H.-P.P."/>
        </authorList>
    </citation>
    <scope>NUCLEOTIDE SEQUENCE [LARGE SCALE GENOMIC DNA]</scope>
    <source>
        <strain evidence="5">DSM 19469</strain>
    </source>
</reference>
<dbReference type="Proteomes" id="UP000019593">
    <property type="component" value="Chromosome"/>
</dbReference>
<keyword evidence="3" id="KW-1133">Transmembrane helix</keyword>
<organism evidence="4 5">
    <name type="scientific">Roseicyclus elongatus DSM 19469</name>
    <dbReference type="NCBI Taxonomy" id="1294273"/>
    <lineage>
        <taxon>Bacteria</taxon>
        <taxon>Pseudomonadati</taxon>
        <taxon>Pseudomonadota</taxon>
        <taxon>Alphaproteobacteria</taxon>
        <taxon>Rhodobacterales</taxon>
        <taxon>Roseobacteraceae</taxon>
        <taxon>Roseicyclus</taxon>
    </lineage>
</organism>
<evidence type="ECO:0000256" key="1">
    <source>
        <dbReference type="SAM" id="Coils"/>
    </source>
</evidence>
<dbReference type="KEGG" id="red:roselon_01463"/>
<dbReference type="AlphaFoldDB" id="W8S4V4"/>
<dbReference type="eggNOG" id="COG1196">
    <property type="taxonomic scope" value="Bacteria"/>
</dbReference>
<dbReference type="STRING" id="1294273.roselon_01463"/>
<sequence>MTDQTTPKDAALARLIWPLRLTRLGMVAERVARAFWPLWSIVFLAVAAFAFGLATALSQPQLWAVMGTVGIAVIWAIVRGLRRFRMPSRGEALDRLDATMPGRPITALLDHPTVGAGDPASQSVWAAHIARMADRASHAQAPPPDLRLSANDPYALRYMAATAIAMALLFGTLGRVADVGQAVVLGPGAASASGPSWEGWVEPPIYTGLPSLYLADITDERFDAPAGSRISLRFYGDPNDITVETDVGDLPPVGENPTLSRNVTLERSGTLSIFGPSGARSWDISMLADAPPAVALEGEVEPGPPGQMQLSFTATDDYGVVSGTATLRLNPDAADRRYGLRIAPEPREALVLSLPMPFRGGREAFTEVMVEDLSEHPFANLPVSLTLTVTDDAGQIGTVSYDVPRLPGRRFFDPLANAVIEMRRDILWNRENAARAADLLRAITYHPEEGLDEGAYLQLRTAIRRLESGIDSISAETRDQVAEILWNVALELEDGDLDDALERLRRAQERLSEAMRQGASDEEIAQLMQELREAMNDYMQQLAENAEPSDGTDEPDQGERMEMSMADLDEMLRRIEELMQEGRMAEAQEMLNALQQMLENMEITQGEGGDGPQTPGQQAMEGLQDTLRDQQDLSDDSFSELQEQFGGQPQGQPQPGQQPGQQGQQPGQQQPGQQGQQPGQQPGQPGQQPGQQQDGQMPGNQQGAGQGGENDGMTLAERQEALRRQLEEQARRLPGTGSEAGDEALRRLDEAGRAMDEAAEALENGDIAGALDLQSEAMEGLREGMSELGRALAQDEGREPGQGQAEGSMAPDRPLQDPLGRQAGNAGSMGSDEDMEAREEMFRRSRELLDELRRRSSEQDRPQIELDYLRRLLDQF</sequence>
<dbReference type="Pfam" id="PF13779">
    <property type="entry name" value="DUF4175"/>
    <property type="match status" value="1"/>
</dbReference>
<feature type="transmembrane region" description="Helical" evidence="3">
    <location>
        <begin position="62"/>
        <end position="81"/>
    </location>
</feature>
<accession>W8S4V4</accession>
<dbReference type="EMBL" id="CP004372">
    <property type="protein sequence ID" value="AHM03846.1"/>
    <property type="molecule type" value="Genomic_DNA"/>
</dbReference>
<keyword evidence="3" id="KW-0472">Membrane</keyword>
<feature type="compositionally biased region" description="Basic and acidic residues" evidence="2">
    <location>
        <begin position="717"/>
        <end position="731"/>
    </location>
</feature>
<evidence type="ECO:0000313" key="5">
    <source>
        <dbReference type="Proteomes" id="UP000019593"/>
    </source>
</evidence>